<keyword evidence="4 6" id="KW-0539">Nucleus</keyword>
<accession>A0A9Q0LT89</accession>
<evidence type="ECO:0000256" key="1">
    <source>
        <dbReference type="ARBA" id="ARBA00004604"/>
    </source>
</evidence>
<comment type="caution">
    <text evidence="8">The sequence shown here is derived from an EMBL/GenBank/DDBJ whole genome shotgun (WGS) entry which is preliminary data.</text>
</comment>
<organism evidence="8 9">
    <name type="scientific">Anaeramoeba ignava</name>
    <name type="common">Anaerobic marine amoeba</name>
    <dbReference type="NCBI Taxonomy" id="1746090"/>
    <lineage>
        <taxon>Eukaryota</taxon>
        <taxon>Metamonada</taxon>
        <taxon>Anaeramoebidae</taxon>
        <taxon>Anaeramoeba</taxon>
    </lineage>
</organism>
<comment type="subcellular location">
    <subcellularLocation>
        <location evidence="1 6">Nucleus</location>
        <location evidence="1 6">Nucleolus</location>
    </subcellularLocation>
</comment>
<evidence type="ECO:0000259" key="7">
    <source>
        <dbReference type="Pfam" id="PF01248"/>
    </source>
</evidence>
<evidence type="ECO:0000313" key="9">
    <source>
        <dbReference type="Proteomes" id="UP001149090"/>
    </source>
</evidence>
<dbReference type="Proteomes" id="UP001149090">
    <property type="component" value="Unassembled WGS sequence"/>
</dbReference>
<dbReference type="SUPFAM" id="SSF55315">
    <property type="entry name" value="L30e-like"/>
    <property type="match status" value="1"/>
</dbReference>
<dbReference type="InterPro" id="IPR029064">
    <property type="entry name" value="Ribosomal_eL30-like_sf"/>
</dbReference>
<dbReference type="GO" id="GO:0000398">
    <property type="term" value="P:mRNA splicing, via spliceosome"/>
    <property type="evidence" value="ECO:0007669"/>
    <property type="project" value="UniProtKB-UniRule"/>
</dbReference>
<dbReference type="AlphaFoldDB" id="A0A9Q0LT89"/>
<reference evidence="8" key="1">
    <citation type="submission" date="2022-10" db="EMBL/GenBank/DDBJ databases">
        <title>Novel sulphate-reducing endosymbionts in the free-living metamonad Anaeramoeba.</title>
        <authorList>
            <person name="Jerlstrom-Hultqvist J."/>
            <person name="Cepicka I."/>
            <person name="Gallot-Lavallee L."/>
            <person name="Salas-Leiva D."/>
            <person name="Curtis B.A."/>
            <person name="Zahonova K."/>
            <person name="Pipaliya S."/>
            <person name="Dacks J."/>
            <person name="Roger A.J."/>
        </authorList>
    </citation>
    <scope>NUCLEOTIDE SEQUENCE</scope>
    <source>
        <strain evidence="8">BMAN</strain>
    </source>
</reference>
<sequence length="132" mass="14620">MADQLILPFANPFAGKKLSRRLLRVVKRGRKQNLLRRGVKEVQKAILKGSQGICIIAADVTPLDVVSHLPVLCEEHGVTYVFVPSKSELGSASKTRRSTSCVLISPNEPNQIKRYEQCLTEIKAITPKEIAN</sequence>
<dbReference type="InterPro" id="IPR050257">
    <property type="entry name" value="eL8/uL1-like"/>
</dbReference>
<dbReference type="Pfam" id="PF01248">
    <property type="entry name" value="Ribosomal_L7Ae"/>
    <property type="match status" value="1"/>
</dbReference>
<dbReference type="InterPro" id="IPR002415">
    <property type="entry name" value="H/ACA_rnp_Nhp2-like"/>
</dbReference>
<feature type="domain" description="Ribosomal protein eL8/eL30/eS12/Gadd45" evidence="7">
    <location>
        <begin position="23"/>
        <end position="108"/>
    </location>
</feature>
<dbReference type="OrthoDB" id="5364946at2759"/>
<keyword evidence="3 6" id="KW-0694">RNA-binding</keyword>
<evidence type="ECO:0000256" key="4">
    <source>
        <dbReference type="ARBA" id="ARBA00023242"/>
    </source>
</evidence>
<dbReference type="InterPro" id="IPR018492">
    <property type="entry name" value="Ribosomal_eL8/Nhp2"/>
</dbReference>
<dbReference type="GO" id="GO:0031120">
    <property type="term" value="P:snRNA pseudouridine synthesis"/>
    <property type="evidence" value="ECO:0007669"/>
    <property type="project" value="UniProtKB-UniRule"/>
</dbReference>
<dbReference type="OMA" id="EDNYEAR"/>
<dbReference type="EMBL" id="JAPDFW010000054">
    <property type="protein sequence ID" value="KAJ5078280.1"/>
    <property type="molecule type" value="Genomic_DNA"/>
</dbReference>
<dbReference type="InterPro" id="IPR004038">
    <property type="entry name" value="Ribosomal_eL8/eL30/eS12/Gad45"/>
</dbReference>
<protein>
    <recommendedName>
        <fullName evidence="6">H/ACA ribonucleoprotein complex subunit 2</fullName>
    </recommendedName>
    <alternativeName>
        <fullName evidence="6">Nucleolar protein family A member 2</fullName>
    </alternativeName>
</protein>
<dbReference type="GO" id="GO:0003723">
    <property type="term" value="F:RNA binding"/>
    <property type="evidence" value="ECO:0007669"/>
    <property type="project" value="UniProtKB-UniRule"/>
</dbReference>
<comment type="similarity">
    <text evidence="2 6">Belongs to the eukaryotic ribosomal protein eL8 family.</text>
</comment>
<evidence type="ECO:0000256" key="2">
    <source>
        <dbReference type="ARBA" id="ARBA00007337"/>
    </source>
</evidence>
<keyword evidence="9" id="KW-1185">Reference proteome</keyword>
<gene>
    <name evidence="8" type="ORF">M0811_05068</name>
</gene>
<name>A0A9Q0LT89_ANAIG</name>
<dbReference type="Gene3D" id="3.30.1330.30">
    <property type="match status" value="1"/>
</dbReference>
<proteinExistence type="inferred from homology"/>
<evidence type="ECO:0000256" key="6">
    <source>
        <dbReference type="RuleBase" id="RU366039"/>
    </source>
</evidence>
<comment type="function">
    <text evidence="6">Common component of the spliceosome and rRNA processing machinery.</text>
</comment>
<evidence type="ECO:0000256" key="3">
    <source>
        <dbReference type="ARBA" id="ARBA00022884"/>
    </source>
</evidence>
<dbReference type="PRINTS" id="PR00883">
    <property type="entry name" value="NUCLEARHMG"/>
</dbReference>
<keyword evidence="5 6" id="KW-0687">Ribonucleoprotein</keyword>
<evidence type="ECO:0000256" key="5">
    <source>
        <dbReference type="ARBA" id="ARBA00023274"/>
    </source>
</evidence>
<dbReference type="PRINTS" id="PR00881">
    <property type="entry name" value="L7ARS6FAMILY"/>
</dbReference>
<dbReference type="GO" id="GO:0031429">
    <property type="term" value="C:box H/ACA snoRNP complex"/>
    <property type="evidence" value="ECO:0007669"/>
    <property type="project" value="UniProtKB-UniRule"/>
</dbReference>
<dbReference type="PANTHER" id="PTHR23105">
    <property type="entry name" value="RIBOSOMAL PROTEIN L7AE FAMILY MEMBER"/>
    <property type="match status" value="1"/>
</dbReference>
<comment type="function">
    <text evidence="6">Required for ribosome biogenesis. Part of a complex which catalyzes pseudouridylation of rRNA. This involves the isomerization of uridine such that the ribose is subsequently attached to C5, instead of the normal N1. Pseudouridine ('psi') residues may serve to stabilize the conformation of rRNAs.</text>
</comment>
<evidence type="ECO:0000313" key="8">
    <source>
        <dbReference type="EMBL" id="KAJ5078280.1"/>
    </source>
</evidence>